<dbReference type="InterPro" id="IPR036291">
    <property type="entry name" value="NAD(P)-bd_dom_sf"/>
</dbReference>
<evidence type="ECO:0000259" key="2">
    <source>
        <dbReference type="Pfam" id="PF02882"/>
    </source>
</evidence>
<proteinExistence type="predicted"/>
<dbReference type="InterPro" id="IPR046346">
    <property type="entry name" value="Aminoacid_DH-like_N_sf"/>
</dbReference>
<keyword evidence="3" id="KW-0560">Oxidoreductase</keyword>
<accession>A0AA43QV04</accession>
<feature type="domain" description="Tetrahydrofolate dehydrogenase/cyclohydrolase catalytic" evidence="1">
    <location>
        <begin position="14"/>
        <end position="130"/>
    </location>
</feature>
<dbReference type="EC" id="1.5.1.15" evidence="3"/>
<keyword evidence="4" id="KW-1185">Reference proteome</keyword>
<evidence type="ECO:0000259" key="1">
    <source>
        <dbReference type="Pfam" id="PF00763"/>
    </source>
</evidence>
<dbReference type="Gene3D" id="3.40.50.720">
    <property type="entry name" value="NAD(P)-binding Rossmann-like Domain"/>
    <property type="match status" value="1"/>
</dbReference>
<protein>
    <submittedName>
        <fullName evidence="3">Methylenetetrahydrofolate dehydrogenase [NAD(+)]</fullName>
        <ecNumber evidence="3">1.5.1.15</ecNumber>
    </submittedName>
</protein>
<dbReference type="GO" id="GO:0009113">
    <property type="term" value="P:purine nucleobase biosynthetic process"/>
    <property type="evidence" value="ECO:0007669"/>
    <property type="project" value="TreeGrafter"/>
</dbReference>
<dbReference type="Gene3D" id="3.40.50.10860">
    <property type="entry name" value="Leucine Dehydrogenase, chain A, domain 1"/>
    <property type="match status" value="1"/>
</dbReference>
<dbReference type="GO" id="GO:0004487">
    <property type="term" value="F:methylenetetrahydrofolate dehydrogenase (NAD+) activity"/>
    <property type="evidence" value="ECO:0007669"/>
    <property type="project" value="UniProtKB-EC"/>
</dbReference>
<dbReference type="PANTHER" id="PTHR48099">
    <property type="entry name" value="C-1-TETRAHYDROFOLATE SYNTHASE, CYTOPLASMIC-RELATED"/>
    <property type="match status" value="1"/>
</dbReference>
<dbReference type="EMBL" id="JAPUFD010000014">
    <property type="protein sequence ID" value="MDI1491393.1"/>
    <property type="molecule type" value="Genomic_DNA"/>
</dbReference>
<dbReference type="PANTHER" id="PTHR48099:SF3">
    <property type="entry name" value="METHYLENETETRAHYDROFOLATE DEHYDROGENASE [NAD(+)]"/>
    <property type="match status" value="1"/>
</dbReference>
<reference evidence="3" key="1">
    <citation type="journal article" date="2023" name="Genome Biol. Evol.">
        <title>First Whole Genome Sequence and Flow Cytometry Genome Size Data for the Lichen-Forming Fungus Ramalina farinacea (Ascomycota).</title>
        <authorList>
            <person name="Llewellyn T."/>
            <person name="Mian S."/>
            <person name="Hill R."/>
            <person name="Leitch I.J."/>
            <person name="Gaya E."/>
        </authorList>
    </citation>
    <scope>NUCLEOTIDE SEQUENCE</scope>
    <source>
        <strain evidence="3">LIQ254RAFAR</strain>
    </source>
</reference>
<dbReference type="Pfam" id="PF00763">
    <property type="entry name" value="THF_DHG_CYH"/>
    <property type="match status" value="1"/>
</dbReference>
<organism evidence="3 4">
    <name type="scientific">Ramalina farinacea</name>
    <dbReference type="NCBI Taxonomy" id="258253"/>
    <lineage>
        <taxon>Eukaryota</taxon>
        <taxon>Fungi</taxon>
        <taxon>Dikarya</taxon>
        <taxon>Ascomycota</taxon>
        <taxon>Pezizomycotina</taxon>
        <taxon>Lecanoromycetes</taxon>
        <taxon>OSLEUM clade</taxon>
        <taxon>Lecanoromycetidae</taxon>
        <taxon>Lecanorales</taxon>
        <taxon>Lecanorineae</taxon>
        <taxon>Ramalinaceae</taxon>
        <taxon>Ramalina</taxon>
    </lineage>
</organism>
<gene>
    <name evidence="3" type="primary">mtd1</name>
    <name evidence="3" type="ORF">OHK93_002602</name>
</gene>
<name>A0AA43QV04_9LECA</name>
<evidence type="ECO:0000313" key="3">
    <source>
        <dbReference type="EMBL" id="MDI1491393.1"/>
    </source>
</evidence>
<dbReference type="AlphaFoldDB" id="A0AA43QV04"/>
<dbReference type="InterPro" id="IPR020631">
    <property type="entry name" value="THF_DH/CycHdrlase_NAD-bd_dom"/>
</dbReference>
<comment type="caution">
    <text evidence="3">The sequence shown here is derived from an EMBL/GenBank/DDBJ whole genome shotgun (WGS) entry which is preliminary data.</text>
</comment>
<sequence>MASENSACKVVLASAIARNLLREVSESLERLQRSPLLIGFLANDDPAARKYAEWTQRTCKENQPGSNYSVDDPSGVIYRLAEVDREELENRLVEANNDRAIDGIIVYYPIFNNRQDQYLQQIPDITKDVEGLSHKYIFKLYHNERYLDQSQTQKCILPCTPLAIVKILDYLGTYNNILPFGNRLFGRTVTVVNRSETVGRPLAAMLANDGALVYSIDVTGIQQFSRGEGIKKKMHEVIERDNMDLADCLKVSDVVISGVPGEAFALPTAHLKEGAVCVNFSTEKVQLGGRSEVYS</sequence>
<evidence type="ECO:0000313" key="4">
    <source>
        <dbReference type="Proteomes" id="UP001161017"/>
    </source>
</evidence>
<dbReference type="Pfam" id="PF02882">
    <property type="entry name" value="THF_DHG_CYH_C"/>
    <property type="match status" value="1"/>
</dbReference>
<dbReference type="GO" id="GO:0005829">
    <property type="term" value="C:cytosol"/>
    <property type="evidence" value="ECO:0007669"/>
    <property type="project" value="TreeGrafter"/>
</dbReference>
<feature type="domain" description="Tetrahydrofolate dehydrogenase/cyclohydrolase NAD(P)-binding" evidence="2">
    <location>
        <begin position="158"/>
        <end position="283"/>
    </location>
</feature>
<dbReference type="GO" id="GO:0004488">
    <property type="term" value="F:methylenetetrahydrofolate dehydrogenase (NADP+) activity"/>
    <property type="evidence" value="ECO:0007669"/>
    <property type="project" value="InterPro"/>
</dbReference>
<dbReference type="InterPro" id="IPR020630">
    <property type="entry name" value="THF_DH/CycHdrlase_cat_dom"/>
</dbReference>
<dbReference type="Proteomes" id="UP001161017">
    <property type="component" value="Unassembled WGS sequence"/>
</dbReference>
<dbReference type="SUPFAM" id="SSF53223">
    <property type="entry name" value="Aminoacid dehydrogenase-like, N-terminal domain"/>
    <property type="match status" value="1"/>
</dbReference>
<dbReference type="SUPFAM" id="SSF51735">
    <property type="entry name" value="NAD(P)-binding Rossmann-fold domains"/>
    <property type="match status" value="1"/>
</dbReference>